<feature type="transmembrane region" description="Helical" evidence="1">
    <location>
        <begin position="57"/>
        <end position="75"/>
    </location>
</feature>
<dbReference type="EMBL" id="DRBS01000087">
    <property type="protein sequence ID" value="HDD43685.1"/>
    <property type="molecule type" value="Genomic_DNA"/>
</dbReference>
<name>A0A7C0U2G4_DESA2</name>
<accession>A0A7C0U2G4</accession>
<feature type="transmembrane region" description="Helical" evidence="1">
    <location>
        <begin position="96"/>
        <end position="119"/>
    </location>
</feature>
<organism evidence="2">
    <name type="scientific">Desulfofervidus auxilii</name>
    <dbReference type="NCBI Taxonomy" id="1621989"/>
    <lineage>
        <taxon>Bacteria</taxon>
        <taxon>Pseudomonadati</taxon>
        <taxon>Thermodesulfobacteriota</taxon>
        <taxon>Candidatus Desulfofervidia</taxon>
        <taxon>Candidatus Desulfofervidales</taxon>
        <taxon>Candidatus Desulfofervidaceae</taxon>
        <taxon>Candidatus Desulfofervidus</taxon>
    </lineage>
</organism>
<comment type="caution">
    <text evidence="2">The sequence shown here is derived from an EMBL/GenBank/DDBJ whole genome shotgun (WGS) entry which is preliminary data.</text>
</comment>
<protein>
    <submittedName>
        <fullName evidence="2">Uncharacterized protein</fullName>
    </submittedName>
</protein>
<reference evidence="2" key="1">
    <citation type="journal article" date="2020" name="mSystems">
        <title>Genome- and Community-Level Interaction Insights into Carbon Utilization and Element Cycling Functions of Hydrothermarchaeota in Hydrothermal Sediment.</title>
        <authorList>
            <person name="Zhou Z."/>
            <person name="Liu Y."/>
            <person name="Xu W."/>
            <person name="Pan J."/>
            <person name="Luo Z.H."/>
            <person name="Li M."/>
        </authorList>
    </citation>
    <scope>NUCLEOTIDE SEQUENCE [LARGE SCALE GENOMIC DNA]</scope>
    <source>
        <strain evidence="2">HyVt-233</strain>
    </source>
</reference>
<dbReference type="Proteomes" id="UP000886289">
    <property type="component" value="Unassembled WGS sequence"/>
</dbReference>
<evidence type="ECO:0000313" key="2">
    <source>
        <dbReference type="EMBL" id="HDD43685.1"/>
    </source>
</evidence>
<sequence length="121" mass="14320">MKIRIIIDLIRYLLSEQNRKYILNENKRIWFQLIVSILILLYQPVLDFGQPNFINIVLRKLALVSIGSICAHWTYKNLFYYVDTKELLNSKDEISVIKYLGICIFRGFYYLAWILGLALGL</sequence>
<proteinExistence type="predicted"/>
<dbReference type="AlphaFoldDB" id="A0A7C0U2G4"/>
<keyword evidence="1" id="KW-0472">Membrane</keyword>
<gene>
    <name evidence="2" type="ORF">ENG63_02330</name>
</gene>
<keyword evidence="1" id="KW-0812">Transmembrane</keyword>
<keyword evidence="1" id="KW-1133">Transmembrane helix</keyword>
<evidence type="ECO:0000256" key="1">
    <source>
        <dbReference type="SAM" id="Phobius"/>
    </source>
</evidence>
<feature type="transmembrane region" description="Helical" evidence="1">
    <location>
        <begin position="29"/>
        <end position="45"/>
    </location>
</feature>